<dbReference type="AlphaFoldDB" id="A0A0R1TWQ0"/>
<reference evidence="2 3" key="1">
    <citation type="journal article" date="2015" name="Genome Announc.">
        <title>Expanding the biotechnology potential of lactobacilli through comparative genomics of 213 strains and associated genera.</title>
        <authorList>
            <person name="Sun Z."/>
            <person name="Harris H.M."/>
            <person name="McCann A."/>
            <person name="Guo C."/>
            <person name="Argimon S."/>
            <person name="Zhang W."/>
            <person name="Yang X."/>
            <person name="Jeffery I.B."/>
            <person name="Cooney J.C."/>
            <person name="Kagawa T.F."/>
            <person name="Liu W."/>
            <person name="Song Y."/>
            <person name="Salvetti E."/>
            <person name="Wrobel A."/>
            <person name="Rasinkangas P."/>
            <person name="Parkhill J."/>
            <person name="Rea M.C."/>
            <person name="O'Sullivan O."/>
            <person name="Ritari J."/>
            <person name="Douillard F.P."/>
            <person name="Paul Ross R."/>
            <person name="Yang R."/>
            <person name="Briner A.E."/>
            <person name="Felis G.E."/>
            <person name="de Vos W.M."/>
            <person name="Barrangou R."/>
            <person name="Klaenhammer T.R."/>
            <person name="Caufield P.W."/>
            <person name="Cui Y."/>
            <person name="Zhang H."/>
            <person name="O'Toole P.W."/>
        </authorList>
    </citation>
    <scope>NUCLEOTIDE SEQUENCE [LARGE SCALE GENOMIC DNA]</scope>
    <source>
        <strain evidence="2 3">DSM 15945</strain>
    </source>
</reference>
<evidence type="ECO:0000313" key="2">
    <source>
        <dbReference type="EMBL" id="KRL84644.1"/>
    </source>
</evidence>
<dbReference type="InterPro" id="IPR012674">
    <property type="entry name" value="Calycin"/>
</dbReference>
<dbReference type="CDD" id="cd14241">
    <property type="entry name" value="PAD"/>
    <property type="match status" value="1"/>
</dbReference>
<dbReference type="Gene3D" id="2.40.128.20">
    <property type="match status" value="1"/>
</dbReference>
<proteinExistence type="predicted"/>
<sequence>MMTEHNNMTKKFATLDDFLGTHFIYTYDNGWEYEWYARNDHTVDYRIHGGMVAGRWVTGQEANIVMLVPGIYKIAWTEPTGTDVALDFMPNDHRINGTIFFPKWVQDHPEITVTYQNEHIDLMEESREKYETYPKLVVPEFAQITYIGDAGQDNADVINEEPYEGMPDDIRAGKFYDEDYKHASK</sequence>
<gene>
    <name evidence="2" type="ORF">FC50_GL001953</name>
</gene>
<name>A0A0R1TWQ0_9LACO</name>
<dbReference type="PANTHER" id="PTHR40087">
    <property type="entry name" value="PHENOLIC ACID DECARBOXYLASE PADC"/>
    <property type="match status" value="1"/>
</dbReference>
<keyword evidence="3" id="KW-1185">Reference proteome</keyword>
<dbReference type="PIRSF" id="PIRSF011561">
    <property type="entry name" value="PAD"/>
    <property type="match status" value="1"/>
</dbReference>
<dbReference type="GO" id="GO:0016831">
    <property type="term" value="F:carboxy-lyase activity"/>
    <property type="evidence" value="ECO:0007669"/>
    <property type="project" value="InterPro"/>
</dbReference>
<dbReference type="STRING" id="1423783.FC50_GL001953"/>
<dbReference type="EMBL" id="AZFJ01000059">
    <property type="protein sequence ID" value="KRL84644.1"/>
    <property type="molecule type" value="Genomic_DNA"/>
</dbReference>
<evidence type="ECO:0000313" key="3">
    <source>
        <dbReference type="Proteomes" id="UP000051922"/>
    </source>
</evidence>
<feature type="active site" description="Proton acceptor" evidence="1">
    <location>
        <position position="78"/>
    </location>
</feature>
<accession>A0A0R1TWQ0</accession>
<protein>
    <submittedName>
        <fullName evidence="2">Phenolic acid decarboxylase</fullName>
    </submittedName>
</protein>
<feature type="active site" description="Proton donor" evidence="1">
    <location>
        <position position="33"/>
    </location>
</feature>
<comment type="caution">
    <text evidence="2">The sequence shown here is derived from an EMBL/GenBank/DDBJ whole genome shotgun (WGS) entry which is preliminary data.</text>
</comment>
<dbReference type="SUPFAM" id="SSF50814">
    <property type="entry name" value="Lipocalins"/>
    <property type="match status" value="1"/>
</dbReference>
<dbReference type="Proteomes" id="UP000051922">
    <property type="component" value="Unassembled WGS sequence"/>
</dbReference>
<dbReference type="PANTHER" id="PTHR40087:SF1">
    <property type="entry name" value="PHENOLIC ACID DECARBOXYLASE PADC"/>
    <property type="match status" value="1"/>
</dbReference>
<dbReference type="InterPro" id="IPR008729">
    <property type="entry name" value="PA_de_COase"/>
</dbReference>
<organism evidence="2 3">
    <name type="scientific">Lacticaseibacillus pantheris DSM 15945 = JCM 12539 = NBRC 106106</name>
    <dbReference type="NCBI Taxonomy" id="1423783"/>
    <lineage>
        <taxon>Bacteria</taxon>
        <taxon>Bacillati</taxon>
        <taxon>Bacillota</taxon>
        <taxon>Bacilli</taxon>
        <taxon>Lactobacillales</taxon>
        <taxon>Lactobacillaceae</taxon>
        <taxon>Lacticaseibacillus</taxon>
    </lineage>
</organism>
<dbReference type="PATRIC" id="fig|1423783.4.peg.1999"/>
<evidence type="ECO:0000256" key="1">
    <source>
        <dbReference type="PIRSR" id="PIRSR011561-1"/>
    </source>
</evidence>
<dbReference type="Pfam" id="PF05870">
    <property type="entry name" value="PA_decarbox"/>
    <property type="match status" value="1"/>
</dbReference>